<accession>A0A840CMJ6</accession>
<evidence type="ECO:0008006" key="3">
    <source>
        <dbReference type="Google" id="ProtNLM"/>
    </source>
</evidence>
<evidence type="ECO:0000313" key="1">
    <source>
        <dbReference type="EMBL" id="MBB4036616.1"/>
    </source>
</evidence>
<sequence length="371" mass="43052">MGTQGKFFALLRSGLWNSPIDTTLFSESVDWETILRMATMQTVNGILYDGINKLSSEKQPPASLMRKLYQTIVCIEQSHELLNQRLTEIIPLLQSEDIGLILLKGQGVAQNYPNPVRRQCGDIDLYVGKEDCEKATELLLSIGVEPENKTKKKSSKHENFYLKGVSIELHFLAEKLQNPIYNKRFQNWTGYHLHGNNQRKWSLNNTEILLPPVNFNALYIFNHAFHHLISGGIGLRQLCDWTLFLYTFNNQIDKEELYKDLKSFGLLHAWKIFGYIVVNYLGLNEDIFPFYSDKYKNESEKVLKKILQSGNFGFYNPGKSEHPTGFLSGKFHSFLLKQKWLIDIFPIFPKEVFTFYIHYWCNGMTNIIKGR</sequence>
<organism evidence="1 2">
    <name type="scientific">Dysgonomonas hofstadii</name>
    <dbReference type="NCBI Taxonomy" id="637886"/>
    <lineage>
        <taxon>Bacteria</taxon>
        <taxon>Pseudomonadati</taxon>
        <taxon>Bacteroidota</taxon>
        <taxon>Bacteroidia</taxon>
        <taxon>Bacteroidales</taxon>
        <taxon>Dysgonomonadaceae</taxon>
        <taxon>Dysgonomonas</taxon>
    </lineage>
</organism>
<keyword evidence="2" id="KW-1185">Reference proteome</keyword>
<comment type="caution">
    <text evidence="1">The sequence shown here is derived from an EMBL/GenBank/DDBJ whole genome shotgun (WGS) entry which is preliminary data.</text>
</comment>
<dbReference type="Proteomes" id="UP000555103">
    <property type="component" value="Unassembled WGS sequence"/>
</dbReference>
<proteinExistence type="predicted"/>
<reference evidence="1 2" key="1">
    <citation type="submission" date="2020-08" db="EMBL/GenBank/DDBJ databases">
        <title>Genomic Encyclopedia of Type Strains, Phase IV (KMG-IV): sequencing the most valuable type-strain genomes for metagenomic binning, comparative biology and taxonomic classification.</title>
        <authorList>
            <person name="Goeker M."/>
        </authorList>
    </citation>
    <scope>NUCLEOTIDE SEQUENCE [LARGE SCALE GENOMIC DNA]</scope>
    <source>
        <strain evidence="1 2">DSM 104969</strain>
    </source>
</reference>
<protein>
    <recommendedName>
        <fullName evidence="3">Nucleotidyltransferase family protein</fullName>
    </recommendedName>
</protein>
<dbReference type="RefSeq" id="WP_183307514.1">
    <property type="nucleotide sequence ID" value="NZ_JACIEP010000008.1"/>
</dbReference>
<dbReference type="EMBL" id="JACIEP010000008">
    <property type="protein sequence ID" value="MBB4036616.1"/>
    <property type="molecule type" value="Genomic_DNA"/>
</dbReference>
<dbReference type="Gene3D" id="3.30.460.40">
    <property type="match status" value="1"/>
</dbReference>
<dbReference type="Pfam" id="PF14907">
    <property type="entry name" value="NTP_transf_5"/>
    <property type="match status" value="1"/>
</dbReference>
<gene>
    <name evidence="1" type="ORF">GGR21_002522</name>
</gene>
<name>A0A840CMJ6_9BACT</name>
<evidence type="ECO:0000313" key="2">
    <source>
        <dbReference type="Proteomes" id="UP000555103"/>
    </source>
</evidence>
<dbReference type="AlphaFoldDB" id="A0A840CMJ6"/>
<dbReference type="InterPro" id="IPR039498">
    <property type="entry name" value="NTP_transf_5"/>
</dbReference>